<gene>
    <name evidence="1" type="ORF">NKI81_07125</name>
</gene>
<comment type="caution">
    <text evidence="1">The sequence shown here is derived from an EMBL/GenBank/DDBJ whole genome shotgun (WGS) entry which is preliminary data.</text>
</comment>
<keyword evidence="2" id="KW-1185">Reference proteome</keyword>
<evidence type="ECO:0000313" key="1">
    <source>
        <dbReference type="EMBL" id="MER9283734.1"/>
    </source>
</evidence>
<dbReference type="Proteomes" id="UP001480082">
    <property type="component" value="Unassembled WGS sequence"/>
</dbReference>
<accession>A0ACC6SVF6</accession>
<evidence type="ECO:0000313" key="2">
    <source>
        <dbReference type="Proteomes" id="UP001480082"/>
    </source>
</evidence>
<name>A0ACC6SVF6_9HYPH</name>
<organism evidence="1 2">
    <name type="scientific">Mesorhizobium australicum</name>
    <dbReference type="NCBI Taxonomy" id="536018"/>
    <lineage>
        <taxon>Bacteria</taxon>
        <taxon>Pseudomonadati</taxon>
        <taxon>Pseudomonadota</taxon>
        <taxon>Alphaproteobacteria</taxon>
        <taxon>Hyphomicrobiales</taxon>
        <taxon>Phyllobacteriaceae</taxon>
        <taxon>Mesorhizobium</taxon>
    </lineage>
</organism>
<reference evidence="1 2" key="1">
    <citation type="journal article" date="2024" name="Proc. Natl. Acad. Sci. U.S.A.">
        <title>The evolutionary genomics of adaptation to stress in wild rhizobium bacteria.</title>
        <authorList>
            <person name="Kehlet-Delgado H."/>
            <person name="Montoya A.P."/>
            <person name="Jensen K.T."/>
            <person name="Wendlandt C.E."/>
            <person name="Dexheimer C."/>
            <person name="Roberts M."/>
            <person name="Torres Martinez L."/>
            <person name="Friesen M.L."/>
            <person name="Griffitts J.S."/>
            <person name="Porter S.S."/>
        </authorList>
    </citation>
    <scope>NUCLEOTIDE SEQUENCE [LARGE SCALE GENOMIC DNA]</scope>
    <source>
        <strain evidence="1 2">M0468</strain>
    </source>
</reference>
<proteinExistence type="predicted"/>
<protein>
    <submittedName>
        <fullName evidence="1">DUF3987 domain-containing protein</fullName>
    </submittedName>
</protein>
<dbReference type="EMBL" id="JAMYRI010000003">
    <property type="protein sequence ID" value="MER9283734.1"/>
    <property type="molecule type" value="Genomic_DNA"/>
</dbReference>
<sequence>MNTNRNAGRPCKGEPARRSDMDTGNIVPRGDVGKFQQYLASIKPTAQPVLAQTASRQDVTPSPFDALADAMLAGGYMPFLRPCLPPGVMFTTWDRAAKRVIEKTSDGKVPGEFSEGRWKAMADWPNRTPTAADVAAWRAWPDAGMCLATGTAAALDIDVKIDEAAAGPEADRGRALVAAIKELAADALDLATDRLPLRWRDGSTSCMVLVRLSEPLGKRRLQLADIATERKYAVEFLAKGQQIVIAGMHASGARVQSSLPSTPLDALPVLTGARLDALIPAIAEAAKQLGFSLVSSKVSTGCEQTPPYSPGVAVLRAVMARRAEWVPSVVPCTPSDDREWRITSADLERDLEEDLTIFSDGIHDFGSERTHPPTSFICEFGSIDDAGGISFDGAPVYGTGEGQSYAVVGEPATVVRRPDEAQALTWLCRTLAGSQFPAFAAGATWSSSSLPAIARAVGLSWHTLEATRFFEFAAGEEPATWQADKLSEKADTLAALQAVDPNAFALLEFANEMKSAPTDLQKIVDERRAAVAASLPDLGAPAADHAEEAEPADIFAQDDPAELSVLPPDCLPPVLHRWVRSEARRKGAPESFAALASVAVASTAVGASLRIQPKALDTDFVQPAALWAAIVAEPGRGKSPVISAAEKPLRELDAEWYPAGKGRHDRWSAASQAHKKRPKENPDPGPEPAIRRIVVDDITLEQQVRLHAQNPRGLMRSPDELLGFFGSLGQYKKGAEGDRSQALRLFEGRPIAVDRVGSGSVRADQALMGVIAGTQPQKLAEIARNLGADGMLQRFLFVVDDGAERQAVDEEPDAEAVASYRRAIRRLAGTESPQSAPLKMAPDAQQVFRQALAAISRLRSVPGSSVAWRGHLDKWGLFLPRIVLTFHALEYGFALEDTDFCSRVGAPTVRRAVNFARFLLRHALRLYQTFFAPDPAATEARAVAGYLLTRPDLEFVTPRTISNARKDLRSDRRKLLAAMAELEEAGWCVVDERSGEGPARWRVNPKVHVRFQAQAARETQERSRKRQAIAEAGEARKWVSSDNLSEGGDGEG</sequence>